<dbReference type="EMBL" id="LR025744">
    <property type="protein sequence ID" value="VBB17194.1"/>
    <property type="molecule type" value="Genomic_DNA"/>
</dbReference>
<evidence type="ECO:0000313" key="1">
    <source>
        <dbReference type="EMBL" id="VBB17194.1"/>
    </source>
</evidence>
<proteinExistence type="predicted"/>
<dbReference type="PANTHER" id="PTHR37816:SF2">
    <property type="entry name" value="DNA TOPOLOGY MODULATION PROTEIN FLAR-RELATED PROTEIN"/>
    <property type="match status" value="1"/>
</dbReference>
<keyword evidence="2" id="KW-1185">Reference proteome</keyword>
<dbReference type="Gene3D" id="3.40.50.300">
    <property type="entry name" value="P-loop containing nucleotide triphosphate hydrolases"/>
    <property type="match status" value="1"/>
</dbReference>
<evidence type="ECO:0000313" key="2">
    <source>
        <dbReference type="Proteomes" id="UP000268684"/>
    </source>
</evidence>
<protein>
    <submittedName>
        <fullName evidence="1">Topology modulation protein</fullName>
    </submittedName>
</protein>
<dbReference type="PANTHER" id="PTHR37816">
    <property type="entry name" value="YALI0E33011P"/>
    <property type="match status" value="1"/>
</dbReference>
<accession>A0AAJ5T932</accession>
<organism evidence="1 2">
    <name type="scientific">Burkholderia stabilis</name>
    <dbReference type="NCBI Taxonomy" id="95485"/>
    <lineage>
        <taxon>Bacteria</taxon>
        <taxon>Pseudomonadati</taxon>
        <taxon>Pseudomonadota</taxon>
        <taxon>Betaproteobacteria</taxon>
        <taxon>Burkholderiales</taxon>
        <taxon>Burkholderiaceae</taxon>
        <taxon>Burkholderia</taxon>
        <taxon>Burkholderia cepacia complex</taxon>
    </lineage>
</organism>
<reference evidence="1 2" key="1">
    <citation type="submission" date="2017-11" db="EMBL/GenBank/DDBJ databases">
        <authorList>
            <person name="Seth-Smith MB H."/>
        </authorList>
    </citation>
    <scope>NUCLEOTIDE SEQUENCE [LARGE SCALE GENOMIC DNA]</scope>
    <source>
        <strain evidence="1">E</strain>
    </source>
</reference>
<gene>
    <name evidence="1" type="ORF">BSTAB16_7409</name>
</gene>
<dbReference type="InterPro" id="IPR027417">
    <property type="entry name" value="P-loop_NTPase"/>
</dbReference>
<dbReference type="SUPFAM" id="SSF52540">
    <property type="entry name" value="P-loop containing nucleoside triphosphate hydrolases"/>
    <property type="match status" value="1"/>
</dbReference>
<dbReference type="InterPro" id="IPR052922">
    <property type="entry name" value="Cytidylate_Kinase-2"/>
</dbReference>
<sequence length="184" mass="19998">MASVVCSMKADRYSGLAMDFSRTLVIGNSGSGKSWLAERIAGRIDAACVDLDLVHWLPGGYNAARERADAIRLVRQAASADRWVIEGIYGWLVDEVKRDASALIWLCIDETECVANIRQRGIRRGGSADAFAALQAWASTYRSRSGSSSHDAHAAIFNQFAGDKIMLVSRDAVTQFASRLLSIG</sequence>
<dbReference type="Proteomes" id="UP000268684">
    <property type="component" value="Chromosome III"/>
</dbReference>
<dbReference type="AlphaFoldDB" id="A0AAJ5T932"/>
<name>A0AAJ5T932_9BURK</name>